<dbReference type="EMBL" id="CAJNDS010000447">
    <property type="protein sequence ID" value="CAE7207355.1"/>
    <property type="molecule type" value="Genomic_DNA"/>
</dbReference>
<dbReference type="InterPro" id="IPR014710">
    <property type="entry name" value="RmlC-like_jellyroll"/>
</dbReference>
<keyword evidence="6" id="KW-1185">Reference proteome</keyword>
<name>A0A812JRB7_9DINO</name>
<comment type="caution">
    <text evidence="5">The sequence shown here is derived from an EMBL/GenBank/DDBJ whole genome shotgun (WGS) entry which is preliminary data.</text>
</comment>
<dbReference type="InterPro" id="IPR011051">
    <property type="entry name" value="RmlC_Cupin_sf"/>
</dbReference>
<dbReference type="SUPFAM" id="SSF51182">
    <property type="entry name" value="RmlC-like cupins"/>
    <property type="match status" value="1"/>
</dbReference>
<evidence type="ECO:0000313" key="6">
    <source>
        <dbReference type="Proteomes" id="UP000604046"/>
    </source>
</evidence>
<gene>
    <name evidence="5" type="ORF">SNAT2548_LOCUS6691</name>
</gene>
<dbReference type="Pfam" id="PF02678">
    <property type="entry name" value="Pirin"/>
    <property type="match status" value="1"/>
</dbReference>
<evidence type="ECO:0008006" key="7">
    <source>
        <dbReference type="Google" id="ProtNLM"/>
    </source>
</evidence>
<dbReference type="OrthoDB" id="198735at2759"/>
<dbReference type="PANTHER" id="PTHR43212">
    <property type="entry name" value="QUERCETIN 2,3-DIOXYGENASE"/>
    <property type="match status" value="1"/>
</dbReference>
<evidence type="ECO:0000256" key="1">
    <source>
        <dbReference type="ARBA" id="ARBA00008416"/>
    </source>
</evidence>
<dbReference type="CDD" id="cd02910">
    <property type="entry name" value="cupin_Yhhw_N"/>
    <property type="match status" value="1"/>
</dbReference>
<comment type="similarity">
    <text evidence="1 2">Belongs to the pirin family.</text>
</comment>
<reference evidence="5" key="1">
    <citation type="submission" date="2021-02" db="EMBL/GenBank/DDBJ databases">
        <authorList>
            <person name="Dougan E. K."/>
            <person name="Rhodes N."/>
            <person name="Thang M."/>
            <person name="Chan C."/>
        </authorList>
    </citation>
    <scope>NUCLEOTIDE SEQUENCE</scope>
</reference>
<dbReference type="InterPro" id="IPR012093">
    <property type="entry name" value="Pirin"/>
</dbReference>
<dbReference type="Proteomes" id="UP000604046">
    <property type="component" value="Unassembled WGS sequence"/>
</dbReference>
<organism evidence="5 6">
    <name type="scientific">Symbiodinium natans</name>
    <dbReference type="NCBI Taxonomy" id="878477"/>
    <lineage>
        <taxon>Eukaryota</taxon>
        <taxon>Sar</taxon>
        <taxon>Alveolata</taxon>
        <taxon>Dinophyceae</taxon>
        <taxon>Suessiales</taxon>
        <taxon>Symbiodiniaceae</taxon>
        <taxon>Symbiodinium</taxon>
    </lineage>
</organism>
<evidence type="ECO:0000259" key="3">
    <source>
        <dbReference type="Pfam" id="PF02678"/>
    </source>
</evidence>
<feature type="domain" description="Quercetin 2,3-dioxygenase C-terminal cupin" evidence="4">
    <location>
        <begin position="199"/>
        <end position="280"/>
    </location>
</feature>
<accession>A0A812JRB7</accession>
<dbReference type="InterPro" id="IPR003829">
    <property type="entry name" value="Pirin_N_dom"/>
</dbReference>
<dbReference type="Pfam" id="PF17954">
    <property type="entry name" value="Pirin_C_2"/>
    <property type="match status" value="1"/>
</dbReference>
<dbReference type="AlphaFoldDB" id="A0A812JRB7"/>
<dbReference type="PANTHER" id="PTHR43212:SF3">
    <property type="entry name" value="QUERCETIN 2,3-DIOXYGENASE"/>
    <property type="match status" value="1"/>
</dbReference>
<feature type="domain" description="Pirin N-terminal" evidence="3">
    <location>
        <begin position="59"/>
        <end position="161"/>
    </location>
</feature>
<dbReference type="InterPro" id="IPR041602">
    <property type="entry name" value="Quercetinase_C"/>
</dbReference>
<evidence type="ECO:0000259" key="4">
    <source>
        <dbReference type="Pfam" id="PF17954"/>
    </source>
</evidence>
<sequence length="289" mass="32176">MPFSAAFGFGCLLGTGKAATDRAVVRTIPQRQLYMSEPNPAWFGNRPNPPPGEPGWTNRNWLKSRFHFNFAEYDGGPDNFGVLRVMNDDLVQPKRGFGMHPHRDMEILTFIIQGHLTHRDSMGTEETLGRGGVQFMTAGTGIQHSEHNLQSTALRFVQCWVVPRRRGLRPRYGSMTGGSEAEALRRNQWAHIACDAEGGHKAPVRIYQDCNVFLSEVSPHTTLPKLDLEAGRQGYLLCVEGSVQLDGKQLQQHDAAELKGPMGLQPRASDTGALLLLFEMEQTSDSRSY</sequence>
<evidence type="ECO:0000256" key="2">
    <source>
        <dbReference type="RuleBase" id="RU003457"/>
    </source>
</evidence>
<evidence type="ECO:0000313" key="5">
    <source>
        <dbReference type="EMBL" id="CAE7207355.1"/>
    </source>
</evidence>
<dbReference type="Gene3D" id="2.60.120.10">
    <property type="entry name" value="Jelly Rolls"/>
    <property type="match status" value="2"/>
</dbReference>
<proteinExistence type="inferred from homology"/>
<protein>
    <recommendedName>
        <fullName evidence="7">Quercetin 2,3-dioxygenase</fullName>
    </recommendedName>
</protein>